<protein>
    <recommendedName>
        <fullName evidence="1">YopX protein domain-containing protein</fullName>
    </recommendedName>
</protein>
<reference evidence="2" key="1">
    <citation type="submission" date="2021-02" db="EMBL/GenBank/DDBJ databases">
        <title>Fulvivirga sp. S481 isolated from sea water.</title>
        <authorList>
            <person name="Bae S.S."/>
            <person name="Baek K."/>
        </authorList>
    </citation>
    <scope>NUCLEOTIDE SEQUENCE</scope>
    <source>
        <strain evidence="2">S481</strain>
    </source>
</reference>
<dbReference type="AlphaFoldDB" id="A0A974WGV5"/>
<dbReference type="RefSeq" id="WP_205721974.1">
    <property type="nucleotide sequence ID" value="NZ_CP070608.1"/>
</dbReference>
<dbReference type="SUPFAM" id="SSF159006">
    <property type="entry name" value="YopX-like"/>
    <property type="match status" value="1"/>
</dbReference>
<proteinExistence type="predicted"/>
<dbReference type="Gene3D" id="2.30.30.290">
    <property type="entry name" value="YopX-like domains"/>
    <property type="match status" value="1"/>
</dbReference>
<dbReference type="InterPro" id="IPR019096">
    <property type="entry name" value="YopX_protein"/>
</dbReference>
<dbReference type="Proteomes" id="UP000662783">
    <property type="component" value="Chromosome"/>
</dbReference>
<dbReference type="InterPro" id="IPR023385">
    <property type="entry name" value="YopX-like_C"/>
</dbReference>
<sequence length="112" mass="12816">MERQFKFKAWNKDTKLLMRLNQIDCVKGVLVKEDHVLLQFTGLHDKSGSEVYEGDILLFGTEKAIVKWNNESFSWTLVNEIGGSHRPFNSAEMEKGVKLCSVFESPESFSSK</sequence>
<evidence type="ECO:0000259" key="1">
    <source>
        <dbReference type="Pfam" id="PF09643"/>
    </source>
</evidence>
<evidence type="ECO:0000313" key="2">
    <source>
        <dbReference type="EMBL" id="QSE97463.1"/>
    </source>
</evidence>
<organism evidence="2 3">
    <name type="scientific">Fulvivirga lutea</name>
    <dbReference type="NCBI Taxonomy" id="2810512"/>
    <lineage>
        <taxon>Bacteria</taxon>
        <taxon>Pseudomonadati</taxon>
        <taxon>Bacteroidota</taxon>
        <taxon>Cytophagia</taxon>
        <taxon>Cytophagales</taxon>
        <taxon>Fulvivirgaceae</taxon>
        <taxon>Fulvivirga</taxon>
    </lineage>
</organism>
<name>A0A974WGV5_9BACT</name>
<accession>A0A974WGV5</accession>
<dbReference type="KEGG" id="fuv:JR347_18085"/>
<dbReference type="Pfam" id="PF09643">
    <property type="entry name" value="YopX"/>
    <property type="match status" value="1"/>
</dbReference>
<evidence type="ECO:0000313" key="3">
    <source>
        <dbReference type="Proteomes" id="UP000662783"/>
    </source>
</evidence>
<feature type="domain" description="YopX protein" evidence="1">
    <location>
        <begin position="26"/>
        <end position="83"/>
    </location>
</feature>
<keyword evidence="3" id="KW-1185">Reference proteome</keyword>
<dbReference type="EMBL" id="CP070608">
    <property type="protein sequence ID" value="QSE97463.1"/>
    <property type="molecule type" value="Genomic_DNA"/>
</dbReference>
<gene>
    <name evidence="2" type="ORF">JR347_18085</name>
</gene>